<dbReference type="EMBL" id="BKCJ010000158">
    <property type="protein sequence ID" value="GEU30456.1"/>
    <property type="molecule type" value="Genomic_DNA"/>
</dbReference>
<protein>
    <recommendedName>
        <fullName evidence="1">Retrotransposon gag domain-containing protein</fullName>
    </recommendedName>
</protein>
<gene>
    <name evidence="2" type="ORF">Tci_002434</name>
</gene>
<dbReference type="PANTHER" id="PTHR33067">
    <property type="entry name" value="RNA-DIRECTED DNA POLYMERASE-RELATED"/>
    <property type="match status" value="1"/>
</dbReference>
<evidence type="ECO:0000313" key="2">
    <source>
        <dbReference type="EMBL" id="GEU30456.1"/>
    </source>
</evidence>
<reference evidence="2" key="1">
    <citation type="journal article" date="2019" name="Sci. Rep.">
        <title>Draft genome of Tanacetum cinerariifolium, the natural source of mosquito coil.</title>
        <authorList>
            <person name="Yamashiro T."/>
            <person name="Shiraishi A."/>
            <person name="Satake H."/>
            <person name="Nakayama K."/>
        </authorList>
    </citation>
    <scope>NUCLEOTIDE SEQUENCE</scope>
</reference>
<accession>A0A6L2J0Z8</accession>
<dbReference type="AlphaFoldDB" id="A0A6L2J0Z8"/>
<dbReference type="PANTHER" id="PTHR33067:SF9">
    <property type="entry name" value="RNA-DIRECTED DNA POLYMERASE"/>
    <property type="match status" value="1"/>
</dbReference>
<name>A0A6L2J0Z8_TANCI</name>
<feature type="domain" description="Retrotransposon gag" evidence="1">
    <location>
        <begin position="92"/>
        <end position="169"/>
    </location>
</feature>
<dbReference type="Gene3D" id="2.40.70.10">
    <property type="entry name" value="Acid Proteases"/>
    <property type="match status" value="1"/>
</dbReference>
<proteinExistence type="predicted"/>
<organism evidence="2">
    <name type="scientific">Tanacetum cinerariifolium</name>
    <name type="common">Dalmatian daisy</name>
    <name type="synonym">Chrysanthemum cinerariifolium</name>
    <dbReference type="NCBI Taxonomy" id="118510"/>
    <lineage>
        <taxon>Eukaryota</taxon>
        <taxon>Viridiplantae</taxon>
        <taxon>Streptophyta</taxon>
        <taxon>Embryophyta</taxon>
        <taxon>Tracheophyta</taxon>
        <taxon>Spermatophyta</taxon>
        <taxon>Magnoliopsida</taxon>
        <taxon>eudicotyledons</taxon>
        <taxon>Gunneridae</taxon>
        <taxon>Pentapetalae</taxon>
        <taxon>asterids</taxon>
        <taxon>campanulids</taxon>
        <taxon>Asterales</taxon>
        <taxon>Asteraceae</taxon>
        <taxon>Asteroideae</taxon>
        <taxon>Anthemideae</taxon>
        <taxon>Anthemidinae</taxon>
        <taxon>Tanacetum</taxon>
    </lineage>
</organism>
<sequence>MTRSSKKKLVKPFDEPAQAFHSLRKLFRIGRPKFYKDAKFELKGQFLKELHDNTFNGSENKDANEHIERVHETVDLFTTPDATQDQLMLYVFPITFTGTVSRWLKNEPDDSITRKFLSKYRPPARTAKKIEEINNFKKDLDETLYQAWERFKEILLRCPQHYFNEYAGVDAKKAIQEMVDHSQKWHDKASTRNRSRASIKALDIQIGKMSNVLQERRSGSLSSSTEINPRDHVKSISTGKEVETPSIRHIRSNRYVVSSLQRNNNMSLIELTHATIPFLGRLKEYGDDVKEEIKAKINEHCSTIVKDALPPKEKDIGIFTLPCSINNECFDKALADLRASVSVMAYSTFTNLGSGKLAPTKLIIELADKIVKRPKGIAENVLVRIDKFVFLVNFIVLDMPEDIKISLILRRSFLSTAHAKVDVFKVKIVLRIRNDKIVFKSDSPTSNIIKKVYALGLKERMELDLKLD</sequence>
<comment type="caution">
    <text evidence="2">The sequence shown here is derived from an EMBL/GenBank/DDBJ whole genome shotgun (WGS) entry which is preliminary data.</text>
</comment>
<dbReference type="InterPro" id="IPR021109">
    <property type="entry name" value="Peptidase_aspartic_dom_sf"/>
</dbReference>
<dbReference type="Pfam" id="PF03732">
    <property type="entry name" value="Retrotrans_gag"/>
    <property type="match status" value="1"/>
</dbReference>
<dbReference type="InterPro" id="IPR005162">
    <property type="entry name" value="Retrotrans_gag_dom"/>
</dbReference>
<evidence type="ECO:0000259" key="1">
    <source>
        <dbReference type="Pfam" id="PF03732"/>
    </source>
</evidence>
<dbReference type="CDD" id="cd00303">
    <property type="entry name" value="retropepsin_like"/>
    <property type="match status" value="1"/>
</dbReference>